<feature type="transmembrane region" description="Helical" evidence="2">
    <location>
        <begin position="104"/>
        <end position="128"/>
    </location>
</feature>
<feature type="transmembrane region" description="Helical" evidence="2">
    <location>
        <begin position="221"/>
        <end position="246"/>
    </location>
</feature>
<keyword evidence="4" id="KW-1185">Reference proteome</keyword>
<accession>A0A8H6CIH0</accession>
<feature type="compositionally biased region" description="Basic and acidic residues" evidence="1">
    <location>
        <begin position="765"/>
        <end position="785"/>
    </location>
</feature>
<feature type="region of interest" description="Disordered" evidence="1">
    <location>
        <begin position="753"/>
        <end position="794"/>
    </location>
</feature>
<evidence type="ECO:0000256" key="1">
    <source>
        <dbReference type="SAM" id="MobiDB-lite"/>
    </source>
</evidence>
<organism evidence="3 4">
    <name type="scientific">Letharia columbiana</name>
    <dbReference type="NCBI Taxonomy" id="112416"/>
    <lineage>
        <taxon>Eukaryota</taxon>
        <taxon>Fungi</taxon>
        <taxon>Dikarya</taxon>
        <taxon>Ascomycota</taxon>
        <taxon>Pezizomycotina</taxon>
        <taxon>Lecanoromycetes</taxon>
        <taxon>OSLEUM clade</taxon>
        <taxon>Lecanoromycetidae</taxon>
        <taxon>Lecanorales</taxon>
        <taxon>Lecanorineae</taxon>
        <taxon>Parmeliaceae</taxon>
        <taxon>Letharia</taxon>
    </lineage>
</organism>
<dbReference type="AlphaFoldDB" id="A0A8H6CIH0"/>
<evidence type="ECO:0000313" key="4">
    <source>
        <dbReference type="Proteomes" id="UP000578531"/>
    </source>
</evidence>
<keyword evidence="2" id="KW-1133">Transmembrane helix</keyword>
<evidence type="ECO:0000313" key="3">
    <source>
        <dbReference type="EMBL" id="KAF6223841.1"/>
    </source>
</evidence>
<dbReference type="RefSeq" id="XP_037158153.1">
    <property type="nucleotide sequence ID" value="XM_037314997.1"/>
</dbReference>
<dbReference type="OrthoDB" id="5342924at2759"/>
<keyword evidence="2" id="KW-0812">Transmembrane</keyword>
<keyword evidence="2" id="KW-0472">Membrane</keyword>
<gene>
    <name evidence="3" type="ORF">HO173_013172</name>
</gene>
<dbReference type="EMBL" id="JACCJC010000131">
    <property type="protein sequence ID" value="KAF6223841.1"/>
    <property type="molecule type" value="Genomic_DNA"/>
</dbReference>
<dbReference type="Proteomes" id="UP000578531">
    <property type="component" value="Unassembled WGS sequence"/>
</dbReference>
<proteinExistence type="predicted"/>
<comment type="caution">
    <text evidence="3">The sequence shown here is derived from an EMBL/GenBank/DDBJ whole genome shotgun (WGS) entry which is preliminary data.</text>
</comment>
<sequence length="794" mass="87145">MWQATKRQASSDRFPMQSEDMFQGDPPANLSLFEVGRTHNSYAPEYVSPNARLVLVKGPPTMQLPGSLTYFLRNLGLEILAFDSKSEPTKVVVKKSLWVAFSRCLIHILPVTVSLVLLRLNLGGFYIGHGFAQQSSSDLTDQGNDVKLALIQVAAKVQELLVISSYGVIIFSVTRDRLLREGIPLGLATSGFSFARVGYFWSPALWGAISALVTSRRIQDVCLLSLVTLGGLIAVAAGPASAILMLPRPTNWPGFTTEFWLNGTADVYWPSVLTSDHLGGPRCSSAKGLDTIECVAKGVSSLESFYNYDRTQSSYEISTRESQFPRTLQAVPRQAGLSAEAWSVAPHAVTSLLKNDLWYDPHWYPTNLRPRGVRYAETYSQAAAVRTVCTREVLTFSNATFKVSLPNPPAYDLWAKGNDRSGKHRDIKLSRPLWGHHKGAHTEQIGLTTVWIPANPDMESVTTGLVILGPLTSTSATHRFGVVCSIDGRWNKAKHVLTGSGNAVTAWGNMAYDNTGSDISVLQSGQRNNEAILTKALPINDGSWRHITAEQGWLDGLTPLIPQWMDEAKTALSKSTMTTALANLFIAGDVRLKTDNFTEGEGRHWIQNIETITSTAMADAISRVGLGQQYSTIKYYTSFGTQCTSIRGATPRKWCPGPPPYTQSSPLKFHGYLTGYAYKASRVTDYLSIVVLLLHMVVALIHTLYLLFTQLSSASWETMEELIVLAQVSRTDTKDLRNTSAGIKRFSTMARNTRVKTSGPGAGGGEEKVELLIGGEEREKMGKVEEGEEYGNED</sequence>
<protein>
    <submittedName>
        <fullName evidence="3">Uncharacterized protein</fullName>
    </submittedName>
</protein>
<name>A0A8H6CIH0_9LECA</name>
<feature type="transmembrane region" description="Helical" evidence="2">
    <location>
        <begin position="686"/>
        <end position="708"/>
    </location>
</feature>
<evidence type="ECO:0000256" key="2">
    <source>
        <dbReference type="SAM" id="Phobius"/>
    </source>
</evidence>
<reference evidence="3 4" key="1">
    <citation type="journal article" date="2020" name="Genomics">
        <title>Complete, high-quality genomes from long-read metagenomic sequencing of two wolf lichen thalli reveals enigmatic genome architecture.</title>
        <authorList>
            <person name="McKenzie S.K."/>
            <person name="Walston R.F."/>
            <person name="Allen J.L."/>
        </authorList>
    </citation>
    <scope>NUCLEOTIDE SEQUENCE [LARGE SCALE GENOMIC DNA]</scope>
    <source>
        <strain evidence="3">WasteWater2</strain>
    </source>
</reference>
<dbReference type="GeneID" id="59294800"/>